<feature type="repeat" description="WD" evidence="3">
    <location>
        <begin position="456"/>
        <end position="488"/>
    </location>
</feature>
<keyword evidence="1 3" id="KW-0853">WD repeat</keyword>
<dbReference type="EMBL" id="JARJBB010000023">
    <property type="protein sequence ID" value="MDF3302481.1"/>
    <property type="molecule type" value="Genomic_DNA"/>
</dbReference>
<evidence type="ECO:0000256" key="1">
    <source>
        <dbReference type="ARBA" id="ARBA00022574"/>
    </source>
</evidence>
<dbReference type="Proteomes" id="UP001221150">
    <property type="component" value="Unassembled WGS sequence"/>
</dbReference>
<evidence type="ECO:0000313" key="5">
    <source>
        <dbReference type="EMBL" id="MDF3302481.1"/>
    </source>
</evidence>
<dbReference type="SUPFAM" id="SSF82171">
    <property type="entry name" value="DPP6 N-terminal domain-like"/>
    <property type="match status" value="1"/>
</dbReference>
<dbReference type="SMART" id="SM00320">
    <property type="entry name" value="WD40"/>
    <property type="match status" value="5"/>
</dbReference>
<evidence type="ECO:0000256" key="3">
    <source>
        <dbReference type="PROSITE-ProRule" id="PRU00221"/>
    </source>
</evidence>
<dbReference type="InterPro" id="IPR036322">
    <property type="entry name" value="WD40_repeat_dom_sf"/>
</dbReference>
<dbReference type="Gene3D" id="2.130.10.10">
    <property type="entry name" value="YVTN repeat-like/Quinoprotein amine dehydrogenase"/>
    <property type="match status" value="3"/>
</dbReference>
<dbReference type="PANTHER" id="PTHR44019">
    <property type="entry name" value="WD REPEAT-CONTAINING PROTEIN 55"/>
    <property type="match status" value="1"/>
</dbReference>
<name>A0ABT6ADS6_9ACTN</name>
<dbReference type="InterPro" id="IPR015943">
    <property type="entry name" value="WD40/YVTN_repeat-like_dom_sf"/>
</dbReference>
<accession>A0ABT6ADS6</accession>
<dbReference type="InterPro" id="IPR001680">
    <property type="entry name" value="WD40_rpt"/>
</dbReference>
<dbReference type="SUPFAM" id="SSF50978">
    <property type="entry name" value="WD40 repeat-like"/>
    <property type="match status" value="1"/>
</dbReference>
<protein>
    <submittedName>
        <fullName evidence="5">WD40 repeat domain-containing protein</fullName>
    </submittedName>
</protein>
<dbReference type="InterPro" id="IPR050505">
    <property type="entry name" value="WDR55/POC1"/>
</dbReference>
<keyword evidence="2" id="KW-0677">Repeat</keyword>
<comment type="caution">
    <text evidence="5">The sequence shown here is derived from an EMBL/GenBank/DDBJ whole genome shotgun (WGS) entry which is preliminary data.</text>
</comment>
<evidence type="ECO:0000313" key="6">
    <source>
        <dbReference type="Proteomes" id="UP001221150"/>
    </source>
</evidence>
<dbReference type="PANTHER" id="PTHR44019:SF8">
    <property type="entry name" value="POC1 CENTRIOLAR PROTEIN HOMOLOG"/>
    <property type="match status" value="1"/>
</dbReference>
<dbReference type="PROSITE" id="PS50082">
    <property type="entry name" value="WD_REPEATS_2"/>
    <property type="match status" value="1"/>
</dbReference>
<proteinExistence type="predicted"/>
<evidence type="ECO:0000256" key="2">
    <source>
        <dbReference type="ARBA" id="ARBA00022737"/>
    </source>
</evidence>
<reference evidence="5 6" key="1">
    <citation type="submission" date="2023-03" db="EMBL/GenBank/DDBJ databases">
        <title>Draft genome sequence of Streptomyces sp. K1PA1 isolated from peat swamp forest in Thailand.</title>
        <authorList>
            <person name="Klaysubun C."/>
            <person name="Duangmal K."/>
        </authorList>
    </citation>
    <scope>NUCLEOTIDE SEQUENCE [LARGE SCALE GENOMIC DNA]</scope>
    <source>
        <strain evidence="5 6">K1PA1</strain>
    </source>
</reference>
<dbReference type="RefSeq" id="WP_276112045.1">
    <property type="nucleotide sequence ID" value="NZ_JARJBB010000023.1"/>
</dbReference>
<dbReference type="Pfam" id="PF00400">
    <property type="entry name" value="WD40"/>
    <property type="match status" value="1"/>
</dbReference>
<feature type="compositionally biased region" description="Low complexity" evidence="4">
    <location>
        <begin position="487"/>
        <end position="505"/>
    </location>
</feature>
<feature type="region of interest" description="Disordered" evidence="4">
    <location>
        <begin position="486"/>
        <end position="508"/>
    </location>
</feature>
<keyword evidence="6" id="KW-1185">Reference proteome</keyword>
<sequence length="1044" mass="109684">MASVDQLFSACQLAIRQAKTAPAGLSALDRVQERVAPGQVEAAAAVLAVARALCDADRARQWLSQALSYWRCAQVLPLPWDTVVGPGAPFERVPGLAVVLDVLAEPGSGPVEAFAALVAQALAEAPPAELLTDVEHRVLCADDSGTEEGGSVSEVRLMLALLDDGPPGLFPDPERMTLIRATSGFADALHDAWCASAFAGQARCVLWAVEQADGAPARALGRVVGEAFVPALAALERRCSRSGLRMPVVLHELVCKLASRWDEAGVRARRLATALVGAVTAAVLVLLVLAASGWPHATNTVAAAERLTAEALSAESENPQLAAQLALAAYRLHPDDQTSGLLLQISEDEDFVLRRLNTGTGRLAAAAQDDRRQLIFTAGPDGGVRIWSLWSGALLGRLGRSSAVVALACGPDTPLLVGADSSGNVLLWHTGDFSRSPAPIHLATAAKDGAGVQTVALGFTPDGQSIYWVTGDGQVRVWDSRTRAMHSSSLTSTTTRNPLTPTTASNPYTAGLDKTASRILIGTEEEGIYSFDLGTLRSSRVLGSADLRGRVTALAADSTTGTLTATVGTEQGLAQWTLGTARREVFPYASVSRYVNALSYRSNATLAVATDRGTDLIGSDGTVLTTHSQGGYASQFATPNTADSQYLAVCSTGDTVNVVDIGGAGVPPASAEASTVLAYDTAGNLLLNDANSSNRTTDVYLVRPDPREPGRKASTSTRLRTLNPKTSWWTSGSAFYANEAALTQSFAAVAGQDPDGRAAVFVWDAKTGKPLRYLVFPGDGSGANPAPDAPPNIATSVVLDEQQHLMIARDTVGQVAAWSTHTWKQVFAIATGSTAGGDLALSPDGSTAALSIGTGRSQDLGPRNRLGLLDLHTHRLQTVPLDRWAYHLAYAPDGKHLAALSDDDTITFLDHRGHGTSTSPVIHLPGPALSIAYSPDGRYLAVGESLSRALVYRTDNGQLAYPAFRLPEGQAAFHVSFDPTGTLLTAAGGTLGKHPQAMSTYFWALSPQQWSDRVCSLAGQNLTHAAWNNFAGSTPYRRLCSHTG</sequence>
<evidence type="ECO:0000256" key="4">
    <source>
        <dbReference type="SAM" id="MobiDB-lite"/>
    </source>
</evidence>
<organism evidence="5 6">
    <name type="scientific">Streptomyces tropicalis</name>
    <dbReference type="NCBI Taxonomy" id="3034234"/>
    <lineage>
        <taxon>Bacteria</taxon>
        <taxon>Bacillati</taxon>
        <taxon>Actinomycetota</taxon>
        <taxon>Actinomycetes</taxon>
        <taxon>Kitasatosporales</taxon>
        <taxon>Streptomycetaceae</taxon>
        <taxon>Streptomyces</taxon>
    </lineage>
</organism>
<gene>
    <name evidence="5" type="ORF">P3H78_28430</name>
</gene>